<evidence type="ECO:0000313" key="1">
    <source>
        <dbReference type="EMBL" id="AUH72661.1"/>
    </source>
</evidence>
<reference evidence="1 2" key="1">
    <citation type="submission" date="2017-12" db="EMBL/GenBank/DDBJ databases">
        <title>Legionella sainthelensi LA01-117, whole genome sequence of a clinical isolate from New Zealand.</title>
        <authorList>
            <person name="Cree S.L."/>
            <person name="Slow S."/>
            <person name="Kennedy M.A."/>
            <person name="Murdoch D.R."/>
            <person name="Biggs P.J."/>
            <person name="Anderson T."/>
        </authorList>
    </citation>
    <scope>NUCLEOTIDE SEQUENCE [LARGE SCALE GENOMIC DNA]</scope>
    <source>
        <strain evidence="1 2">LA01-117</strain>
    </source>
</reference>
<name>A0A2H5FM85_9GAMM</name>
<proteinExistence type="predicted"/>
<dbReference type="Proteomes" id="UP000234343">
    <property type="component" value="Chromosome"/>
</dbReference>
<dbReference type="EMBL" id="CP025491">
    <property type="protein sequence ID" value="AUH72661.1"/>
    <property type="molecule type" value="Genomic_DNA"/>
</dbReference>
<dbReference type="RefSeq" id="WP_101900270.1">
    <property type="nucleotide sequence ID" value="NZ_CP025491.2"/>
</dbReference>
<accession>A0A2H5FM85</accession>
<protein>
    <recommendedName>
        <fullName evidence="3">Legionella vir region protein</fullName>
    </recommendedName>
</protein>
<dbReference type="KEGG" id="lsh:CAB17_11820"/>
<dbReference type="AlphaFoldDB" id="A0A2H5FM85"/>
<evidence type="ECO:0000313" key="2">
    <source>
        <dbReference type="Proteomes" id="UP000234343"/>
    </source>
</evidence>
<gene>
    <name evidence="1" type="ORF">CAB17_11820</name>
</gene>
<sequence length="116" mass="13683">MTKLPDKVIETLFIRFTSIYGHAWSSLHKEGGLIDVFKKEWADGLGDFDKSIIKEALLYCRSRNRLPPNLPEFIEYCRLFEKRARLKPTTHTEQNPRNLEAGKHHLQKIKQFLNMK</sequence>
<organism evidence="1 2">
    <name type="scientific">Legionella sainthelensi</name>
    <dbReference type="NCBI Taxonomy" id="28087"/>
    <lineage>
        <taxon>Bacteria</taxon>
        <taxon>Pseudomonadati</taxon>
        <taxon>Pseudomonadota</taxon>
        <taxon>Gammaproteobacteria</taxon>
        <taxon>Legionellales</taxon>
        <taxon>Legionellaceae</taxon>
        <taxon>Legionella</taxon>
    </lineage>
</organism>
<evidence type="ECO:0008006" key="3">
    <source>
        <dbReference type="Google" id="ProtNLM"/>
    </source>
</evidence>
<keyword evidence="2" id="KW-1185">Reference proteome</keyword>